<dbReference type="Proteomes" id="UP000594262">
    <property type="component" value="Unplaced"/>
</dbReference>
<dbReference type="OrthoDB" id="5983166at2759"/>
<dbReference type="EnsemblMetazoa" id="CLYHEMT014883.1">
    <property type="protein sequence ID" value="CLYHEMP014883.1"/>
    <property type="gene ID" value="CLYHEMG014883"/>
</dbReference>
<evidence type="ECO:0000256" key="1">
    <source>
        <dbReference type="SAM" id="Coils"/>
    </source>
</evidence>
<keyword evidence="3" id="KW-1185">Reference proteome</keyword>
<evidence type="ECO:0008006" key="4">
    <source>
        <dbReference type="Google" id="ProtNLM"/>
    </source>
</evidence>
<evidence type="ECO:0000313" key="3">
    <source>
        <dbReference type="Proteomes" id="UP000594262"/>
    </source>
</evidence>
<name>A0A7M6DLE0_9CNID</name>
<proteinExistence type="predicted"/>
<protein>
    <recommendedName>
        <fullName evidence="4">UBX domain-containing protein</fullName>
    </recommendedName>
</protein>
<dbReference type="AlphaFoldDB" id="A0A7M6DLE0"/>
<reference evidence="2" key="1">
    <citation type="submission" date="2021-01" db="UniProtKB">
        <authorList>
            <consortium name="EnsemblMetazoa"/>
        </authorList>
    </citation>
    <scope>IDENTIFICATION</scope>
</reference>
<evidence type="ECO:0000313" key="2">
    <source>
        <dbReference type="EnsemblMetazoa" id="CLYHEMP014883.1"/>
    </source>
</evidence>
<feature type="coiled-coil region" evidence="1">
    <location>
        <begin position="15"/>
        <end position="42"/>
    </location>
</feature>
<organism evidence="2 3">
    <name type="scientific">Clytia hemisphaerica</name>
    <dbReference type="NCBI Taxonomy" id="252671"/>
    <lineage>
        <taxon>Eukaryota</taxon>
        <taxon>Metazoa</taxon>
        <taxon>Cnidaria</taxon>
        <taxon>Hydrozoa</taxon>
        <taxon>Hydroidolina</taxon>
        <taxon>Leptothecata</taxon>
        <taxon>Obeliida</taxon>
        <taxon>Clytiidae</taxon>
        <taxon>Clytia</taxon>
    </lineage>
</organism>
<sequence length="135" mass="15554">SCTITAPTSNVQSLLIGSSQERKDLKEEIDDALRKSEAADWEKANKSKDEEVLKKLQQDRLSRVLPEPELIEEHTVISVRHKTLGTKRRLFPQNATFANVYDWVGSLSERPKFFCLHIPNQRTVQCWEKVESFGK</sequence>
<accession>A0A7M6DLE0</accession>
<keyword evidence="1" id="KW-0175">Coiled coil</keyword>